<dbReference type="RefSeq" id="WP_126615420.1">
    <property type="nucleotide sequence ID" value="NZ_CP034562.1"/>
</dbReference>
<dbReference type="OrthoDB" id="1027344at2"/>
<keyword evidence="1" id="KW-0812">Transmembrane</keyword>
<reference evidence="2 3" key="1">
    <citation type="submission" date="2018-12" db="EMBL/GenBank/DDBJ databases">
        <title>Flammeovirga pectinis sp. nov., isolated from the gut of the Korean scallop, Patinopecten yessoensis.</title>
        <authorList>
            <person name="Bae J.-W."/>
            <person name="Jeong Y.-S."/>
            <person name="Kang W."/>
        </authorList>
    </citation>
    <scope>NUCLEOTIDE SEQUENCE [LARGE SCALE GENOMIC DNA]</scope>
    <source>
        <strain evidence="2 3">L12M1</strain>
    </source>
</reference>
<protein>
    <recommendedName>
        <fullName evidence="4">Peptidase M56 domain-containing protein</fullName>
    </recommendedName>
</protein>
<proteinExistence type="predicted"/>
<gene>
    <name evidence="2" type="ORF">EI427_13300</name>
</gene>
<dbReference type="AlphaFoldDB" id="A0A3Q9FS09"/>
<dbReference type="KEGG" id="fll:EI427_13300"/>
<keyword evidence="3" id="KW-1185">Reference proteome</keyword>
<keyword evidence="1" id="KW-0472">Membrane</keyword>
<organism evidence="2 3">
    <name type="scientific">Flammeovirga pectinis</name>
    <dbReference type="NCBI Taxonomy" id="2494373"/>
    <lineage>
        <taxon>Bacteria</taxon>
        <taxon>Pseudomonadati</taxon>
        <taxon>Bacteroidota</taxon>
        <taxon>Cytophagia</taxon>
        <taxon>Cytophagales</taxon>
        <taxon>Flammeovirgaceae</taxon>
        <taxon>Flammeovirga</taxon>
    </lineage>
</organism>
<evidence type="ECO:0008006" key="4">
    <source>
        <dbReference type="Google" id="ProtNLM"/>
    </source>
</evidence>
<sequence length="113" mass="14115">MRVVFNKFLPFKGFTAMAIYPLIFIRSEFKSFQNSERWDILILHEKIHFEQQKELLLVFFYLWYIIEYGIRLVIHRNTYLAYKNISFEKEAYQNEREMTYLSTRKRFSWLKHL</sequence>
<accession>A0A3Q9FS09</accession>
<evidence type="ECO:0000313" key="3">
    <source>
        <dbReference type="Proteomes" id="UP000267268"/>
    </source>
</evidence>
<feature type="transmembrane region" description="Helical" evidence="1">
    <location>
        <begin position="55"/>
        <end position="74"/>
    </location>
</feature>
<dbReference type="Proteomes" id="UP000267268">
    <property type="component" value="Chromosome 1"/>
</dbReference>
<dbReference type="EMBL" id="CP034562">
    <property type="protein sequence ID" value="AZQ63179.1"/>
    <property type="molecule type" value="Genomic_DNA"/>
</dbReference>
<keyword evidence="1" id="KW-1133">Transmembrane helix</keyword>
<evidence type="ECO:0000313" key="2">
    <source>
        <dbReference type="EMBL" id="AZQ63179.1"/>
    </source>
</evidence>
<name>A0A3Q9FS09_9BACT</name>
<evidence type="ECO:0000256" key="1">
    <source>
        <dbReference type="SAM" id="Phobius"/>
    </source>
</evidence>